<dbReference type="SMART" id="SM00389">
    <property type="entry name" value="HOX"/>
    <property type="match status" value="1"/>
</dbReference>
<evidence type="ECO:0000256" key="3">
    <source>
        <dbReference type="ARBA" id="ARBA00022473"/>
    </source>
</evidence>
<dbReference type="PROSITE" id="PS50071">
    <property type="entry name" value="HOMEOBOX_2"/>
    <property type="match status" value="1"/>
</dbReference>
<feature type="compositionally biased region" description="Basic and acidic residues" evidence="10">
    <location>
        <begin position="116"/>
        <end position="137"/>
    </location>
</feature>
<protein>
    <recommendedName>
        <fullName evidence="11">Homeobox domain-containing protein</fullName>
    </recommendedName>
</protein>
<evidence type="ECO:0000256" key="9">
    <source>
        <dbReference type="RuleBase" id="RU004442"/>
    </source>
</evidence>
<feature type="region of interest" description="Disordered" evidence="10">
    <location>
        <begin position="227"/>
        <end position="248"/>
    </location>
</feature>
<feature type="region of interest" description="Disordered" evidence="10">
    <location>
        <begin position="115"/>
        <end position="178"/>
    </location>
</feature>
<dbReference type="CDD" id="cd00086">
    <property type="entry name" value="homeodomain"/>
    <property type="match status" value="1"/>
</dbReference>
<feature type="DNA-binding region" description="Homeobox" evidence="7">
    <location>
        <begin position="174"/>
        <end position="233"/>
    </location>
</feature>
<dbReference type="GO" id="GO:0005634">
    <property type="term" value="C:nucleus"/>
    <property type="evidence" value="ECO:0007669"/>
    <property type="project" value="UniProtKB-SubCell"/>
</dbReference>
<evidence type="ECO:0000256" key="5">
    <source>
        <dbReference type="ARBA" id="ARBA00023155"/>
    </source>
</evidence>
<dbReference type="FunFam" id="1.10.10.60:FF:000017">
    <property type="entry name" value="Homeobox protein antennapedia"/>
    <property type="match status" value="1"/>
</dbReference>
<accession>A0AAN8JTI9</accession>
<keyword evidence="3" id="KW-0217">Developmental protein</keyword>
<name>A0AAN8JTI9_PATCE</name>
<evidence type="ECO:0000256" key="2">
    <source>
        <dbReference type="ARBA" id="ARBA00009107"/>
    </source>
</evidence>
<dbReference type="SUPFAM" id="SSF46689">
    <property type="entry name" value="Homeodomain-like"/>
    <property type="match status" value="1"/>
</dbReference>
<keyword evidence="4 7" id="KW-0238">DNA-binding</keyword>
<comment type="subcellular location">
    <subcellularLocation>
        <location evidence="1 7 8">Nucleus</location>
    </subcellularLocation>
</comment>
<feature type="domain" description="Homeobox" evidence="11">
    <location>
        <begin position="172"/>
        <end position="232"/>
    </location>
</feature>
<evidence type="ECO:0000256" key="7">
    <source>
        <dbReference type="PROSITE-ProRule" id="PRU00108"/>
    </source>
</evidence>
<dbReference type="GO" id="GO:0000978">
    <property type="term" value="F:RNA polymerase II cis-regulatory region sequence-specific DNA binding"/>
    <property type="evidence" value="ECO:0007669"/>
    <property type="project" value="TreeGrafter"/>
</dbReference>
<dbReference type="InterPro" id="IPR017995">
    <property type="entry name" value="Homeobox_antennapedia"/>
</dbReference>
<comment type="similarity">
    <text evidence="2 9">Belongs to the Antp homeobox family.</text>
</comment>
<dbReference type="GO" id="GO:0000981">
    <property type="term" value="F:DNA-binding transcription factor activity, RNA polymerase II-specific"/>
    <property type="evidence" value="ECO:0007669"/>
    <property type="project" value="InterPro"/>
</dbReference>
<dbReference type="PRINTS" id="PR00024">
    <property type="entry name" value="HOMEOBOX"/>
</dbReference>
<evidence type="ECO:0000256" key="8">
    <source>
        <dbReference type="RuleBase" id="RU000682"/>
    </source>
</evidence>
<dbReference type="PROSITE" id="PS00032">
    <property type="entry name" value="ANTENNAPEDIA"/>
    <property type="match status" value="1"/>
</dbReference>
<reference evidence="12 13" key="1">
    <citation type="submission" date="2024-01" db="EMBL/GenBank/DDBJ databases">
        <title>The genome of the rayed Mediterranean limpet Patella caerulea (Linnaeus, 1758).</title>
        <authorList>
            <person name="Anh-Thu Weber A."/>
            <person name="Halstead-Nussloch G."/>
        </authorList>
    </citation>
    <scope>NUCLEOTIDE SEQUENCE [LARGE SCALE GENOMIC DNA]</scope>
    <source>
        <strain evidence="12">AATW-2023a</strain>
        <tissue evidence="12">Whole specimen</tissue>
    </source>
</reference>
<evidence type="ECO:0000259" key="11">
    <source>
        <dbReference type="PROSITE" id="PS50071"/>
    </source>
</evidence>
<dbReference type="EMBL" id="JAZGQO010000007">
    <property type="protein sequence ID" value="KAK6182902.1"/>
    <property type="molecule type" value="Genomic_DNA"/>
</dbReference>
<evidence type="ECO:0000256" key="6">
    <source>
        <dbReference type="ARBA" id="ARBA00023242"/>
    </source>
</evidence>
<dbReference type="PROSITE" id="PS00027">
    <property type="entry name" value="HOMEOBOX_1"/>
    <property type="match status" value="1"/>
</dbReference>
<evidence type="ECO:0000256" key="1">
    <source>
        <dbReference type="ARBA" id="ARBA00004123"/>
    </source>
</evidence>
<dbReference type="AlphaFoldDB" id="A0AAN8JTI9"/>
<dbReference type="InterPro" id="IPR020479">
    <property type="entry name" value="HD_metazoa"/>
</dbReference>
<dbReference type="InterPro" id="IPR009057">
    <property type="entry name" value="Homeodomain-like_sf"/>
</dbReference>
<evidence type="ECO:0000313" key="13">
    <source>
        <dbReference type="Proteomes" id="UP001347796"/>
    </source>
</evidence>
<feature type="compositionally biased region" description="Acidic residues" evidence="10">
    <location>
        <begin position="238"/>
        <end position="248"/>
    </location>
</feature>
<keyword evidence="6 7" id="KW-0539">Nucleus</keyword>
<evidence type="ECO:0000256" key="4">
    <source>
        <dbReference type="ARBA" id="ARBA00023125"/>
    </source>
</evidence>
<keyword evidence="13" id="KW-1185">Reference proteome</keyword>
<dbReference type="InterPro" id="IPR050296">
    <property type="entry name" value="Antp_homeobox"/>
</dbReference>
<dbReference type="Proteomes" id="UP001347796">
    <property type="component" value="Unassembled WGS sequence"/>
</dbReference>
<sequence>MEGNMSAYMPNSYNPIDNSLMTQCNGGQTNLTNGPDYAAVRQMTNYHAYGSYGAQPTYPRFPPYDRLEVRPINSQQNPDYYQRHSTSLQNDNNNCSDYSNLHQYSSYKQHITGPRFIEKDCSPPDLTHPDSPDHSPHGSDGFGGGENPVEDDKDDDSTPVPMYPWMRSQYGPNRKRGRQTYTRYQTLELEKEFHFNRYLTRRRRIEIAHALCLTERQIKIWFQNRRMKWKKESKPEGGSDELEDEKEK</sequence>
<evidence type="ECO:0000256" key="10">
    <source>
        <dbReference type="SAM" id="MobiDB-lite"/>
    </source>
</evidence>
<dbReference type="PANTHER" id="PTHR45659">
    <property type="entry name" value="HOMEOBOX PROTEIN HOX"/>
    <property type="match status" value="1"/>
</dbReference>
<dbReference type="Pfam" id="PF00046">
    <property type="entry name" value="Homeodomain"/>
    <property type="match status" value="1"/>
</dbReference>
<dbReference type="PRINTS" id="PR00025">
    <property type="entry name" value="ANTENNAPEDIA"/>
</dbReference>
<dbReference type="PANTHER" id="PTHR45659:SF10">
    <property type="entry name" value="HOMEOBOX PROTEIN HOX-A5"/>
    <property type="match status" value="1"/>
</dbReference>
<gene>
    <name evidence="12" type="ORF">SNE40_010483</name>
</gene>
<feature type="compositionally biased region" description="Acidic residues" evidence="10">
    <location>
        <begin position="148"/>
        <end position="157"/>
    </location>
</feature>
<dbReference type="GO" id="GO:0009952">
    <property type="term" value="P:anterior/posterior pattern specification"/>
    <property type="evidence" value="ECO:0007669"/>
    <property type="project" value="TreeGrafter"/>
</dbReference>
<organism evidence="12 13">
    <name type="scientific">Patella caerulea</name>
    <name type="common">Rayed Mediterranean limpet</name>
    <dbReference type="NCBI Taxonomy" id="87958"/>
    <lineage>
        <taxon>Eukaryota</taxon>
        <taxon>Metazoa</taxon>
        <taxon>Spiralia</taxon>
        <taxon>Lophotrochozoa</taxon>
        <taxon>Mollusca</taxon>
        <taxon>Gastropoda</taxon>
        <taxon>Patellogastropoda</taxon>
        <taxon>Patelloidea</taxon>
        <taxon>Patellidae</taxon>
        <taxon>Patella</taxon>
    </lineage>
</organism>
<dbReference type="Gene3D" id="1.10.10.60">
    <property type="entry name" value="Homeodomain-like"/>
    <property type="match status" value="1"/>
</dbReference>
<dbReference type="InterPro" id="IPR001827">
    <property type="entry name" value="Homeobox_Antennapedia_CS"/>
</dbReference>
<evidence type="ECO:0000313" key="12">
    <source>
        <dbReference type="EMBL" id="KAK6182902.1"/>
    </source>
</evidence>
<proteinExistence type="inferred from homology"/>
<dbReference type="InterPro" id="IPR017970">
    <property type="entry name" value="Homeobox_CS"/>
</dbReference>
<feature type="region of interest" description="Disordered" evidence="10">
    <location>
        <begin position="76"/>
        <end position="100"/>
    </location>
</feature>
<dbReference type="InterPro" id="IPR001356">
    <property type="entry name" value="HD"/>
</dbReference>
<comment type="caution">
    <text evidence="12">The sequence shown here is derived from an EMBL/GenBank/DDBJ whole genome shotgun (WGS) entry which is preliminary data.</text>
</comment>
<keyword evidence="5 7" id="KW-0371">Homeobox</keyword>